<dbReference type="GO" id="GO:0005509">
    <property type="term" value="F:calcium ion binding"/>
    <property type="evidence" value="ECO:0007669"/>
    <property type="project" value="InterPro"/>
</dbReference>
<dbReference type="InterPro" id="IPR051022">
    <property type="entry name" value="Notch_Cell-Fate_Det"/>
</dbReference>
<evidence type="ECO:0000313" key="10">
    <source>
        <dbReference type="EMBL" id="KAF6021750.1"/>
    </source>
</evidence>
<dbReference type="PROSITE" id="PS00022">
    <property type="entry name" value="EGF_1"/>
    <property type="match status" value="3"/>
</dbReference>
<dbReference type="SMART" id="SM00181">
    <property type="entry name" value="EGF"/>
    <property type="match status" value="3"/>
</dbReference>
<reference evidence="10" key="1">
    <citation type="submission" date="2020-06" db="EMBL/GenBank/DDBJ databases">
        <title>Draft genome of Bugula neritina, a colonial animal packing powerful symbionts and potential medicines.</title>
        <authorList>
            <person name="Rayko M."/>
        </authorList>
    </citation>
    <scope>NUCLEOTIDE SEQUENCE [LARGE SCALE GENOMIC DNA]</scope>
    <source>
        <strain evidence="10">Kwan_BN1</strain>
    </source>
</reference>
<dbReference type="InterPro" id="IPR000742">
    <property type="entry name" value="EGF"/>
</dbReference>
<comment type="caution">
    <text evidence="10">The sequence shown here is derived from an EMBL/GenBank/DDBJ whole genome shotgun (WGS) entry which is preliminary data.</text>
</comment>
<dbReference type="Gene3D" id="2.10.25.10">
    <property type="entry name" value="Laminin"/>
    <property type="match status" value="2"/>
</dbReference>
<keyword evidence="8" id="KW-0812">Transmembrane</keyword>
<accession>A0A7J7J681</accession>
<feature type="region of interest" description="Disordered" evidence="7">
    <location>
        <begin position="46"/>
        <end position="127"/>
    </location>
</feature>
<feature type="disulfide bond" evidence="6">
    <location>
        <begin position="233"/>
        <end position="243"/>
    </location>
</feature>
<dbReference type="InterPro" id="IPR001881">
    <property type="entry name" value="EGF-like_Ca-bd_dom"/>
</dbReference>
<gene>
    <name evidence="10" type="ORF">EB796_019937</name>
</gene>
<dbReference type="Gene3D" id="2.60.120.260">
    <property type="entry name" value="Galactose-binding domain-like"/>
    <property type="match status" value="1"/>
</dbReference>
<feature type="disulfide bond" evidence="6">
    <location>
        <begin position="172"/>
        <end position="181"/>
    </location>
</feature>
<dbReference type="Proteomes" id="UP000593567">
    <property type="component" value="Unassembled WGS sequence"/>
</dbReference>
<sequence>MSLFISNISKHRAALITPIVVLSIAIILMIVAFSAAEWNAKQLAESTTPAITSTETTSAPATPTTTTTTPTTTTSTTAAPTTPITTVAPTTLTTTTVAPITSTTTTTPTTSTTTMTPTTSTTTVAPTTATLTTTTTEAISSISAVRDCDEILCNSQGSCRRKIYTEDIYCFCNEGYSGDHCETAPVAKKLPCENFTTPCSGNGTCYDLSETEYLCVCHAGYNGIYCDVDINECDSNPCFHGNCTDEVNGFSCVCDDGYEGVQCQTGS</sequence>
<evidence type="ECO:0000256" key="6">
    <source>
        <dbReference type="PROSITE-ProRule" id="PRU00076"/>
    </source>
</evidence>
<dbReference type="PROSITE" id="PS01186">
    <property type="entry name" value="EGF_2"/>
    <property type="match status" value="3"/>
</dbReference>
<keyword evidence="8" id="KW-1133">Transmembrane helix</keyword>
<evidence type="ECO:0000256" key="7">
    <source>
        <dbReference type="SAM" id="MobiDB-lite"/>
    </source>
</evidence>
<dbReference type="InterPro" id="IPR018097">
    <property type="entry name" value="EGF_Ca-bd_CS"/>
</dbReference>
<keyword evidence="8" id="KW-0472">Membrane</keyword>
<feature type="disulfide bond" evidence="6">
    <location>
        <begin position="217"/>
        <end position="226"/>
    </location>
</feature>
<feature type="transmembrane region" description="Helical" evidence="8">
    <location>
        <begin position="12"/>
        <end position="36"/>
    </location>
</feature>
<dbReference type="CDD" id="cd00054">
    <property type="entry name" value="EGF_CA"/>
    <property type="match status" value="1"/>
</dbReference>
<dbReference type="AlphaFoldDB" id="A0A7J7J681"/>
<evidence type="ECO:0000256" key="2">
    <source>
        <dbReference type="ARBA" id="ARBA00022729"/>
    </source>
</evidence>
<evidence type="ECO:0000259" key="9">
    <source>
        <dbReference type="PROSITE" id="PS50026"/>
    </source>
</evidence>
<evidence type="ECO:0000313" key="11">
    <source>
        <dbReference type="Proteomes" id="UP000593567"/>
    </source>
</evidence>
<dbReference type="SUPFAM" id="SSF57196">
    <property type="entry name" value="EGF/Laminin"/>
    <property type="match status" value="3"/>
</dbReference>
<keyword evidence="2" id="KW-0732">Signal</keyword>
<proteinExistence type="predicted"/>
<dbReference type="Pfam" id="PF00008">
    <property type="entry name" value="EGF"/>
    <property type="match status" value="2"/>
</dbReference>
<evidence type="ECO:0000256" key="5">
    <source>
        <dbReference type="ARBA" id="ARBA00023180"/>
    </source>
</evidence>
<protein>
    <recommendedName>
        <fullName evidence="9">EGF-like domain-containing protein</fullName>
    </recommendedName>
</protein>
<comment type="caution">
    <text evidence="6">Lacks conserved residue(s) required for the propagation of feature annotation.</text>
</comment>
<dbReference type="PANTHER" id="PTHR24049">
    <property type="entry name" value="CRUMBS FAMILY MEMBER"/>
    <property type="match status" value="1"/>
</dbReference>
<dbReference type="PROSITE" id="PS50026">
    <property type="entry name" value="EGF_3"/>
    <property type="match status" value="3"/>
</dbReference>
<dbReference type="FunFam" id="2.10.25.10:FF:000472">
    <property type="entry name" value="Uncharacterized protein, isoform A"/>
    <property type="match status" value="1"/>
</dbReference>
<keyword evidence="3" id="KW-0677">Repeat</keyword>
<evidence type="ECO:0000256" key="1">
    <source>
        <dbReference type="ARBA" id="ARBA00022536"/>
    </source>
</evidence>
<evidence type="ECO:0000256" key="4">
    <source>
        <dbReference type="ARBA" id="ARBA00023157"/>
    </source>
</evidence>
<keyword evidence="1 6" id="KW-0245">EGF-like domain</keyword>
<feature type="disulfide bond" evidence="6">
    <location>
        <begin position="153"/>
        <end position="170"/>
    </location>
</feature>
<organism evidence="10 11">
    <name type="scientific">Bugula neritina</name>
    <name type="common">Brown bryozoan</name>
    <name type="synonym">Sertularia neritina</name>
    <dbReference type="NCBI Taxonomy" id="10212"/>
    <lineage>
        <taxon>Eukaryota</taxon>
        <taxon>Metazoa</taxon>
        <taxon>Spiralia</taxon>
        <taxon>Lophotrochozoa</taxon>
        <taxon>Bryozoa</taxon>
        <taxon>Gymnolaemata</taxon>
        <taxon>Cheilostomatida</taxon>
        <taxon>Flustrina</taxon>
        <taxon>Buguloidea</taxon>
        <taxon>Bugulidae</taxon>
        <taxon>Bugula</taxon>
    </lineage>
</organism>
<dbReference type="InterPro" id="IPR000152">
    <property type="entry name" value="EGF-type_Asp/Asn_hydroxyl_site"/>
</dbReference>
<evidence type="ECO:0000256" key="8">
    <source>
        <dbReference type="SAM" id="Phobius"/>
    </source>
</evidence>
<name>A0A7J7J681_BUGNE</name>
<dbReference type="EMBL" id="VXIV02002967">
    <property type="protein sequence ID" value="KAF6021750.1"/>
    <property type="molecule type" value="Genomic_DNA"/>
</dbReference>
<feature type="disulfide bond" evidence="6">
    <location>
        <begin position="254"/>
        <end position="263"/>
    </location>
</feature>
<dbReference type="OrthoDB" id="430340at2759"/>
<dbReference type="SMART" id="SM00179">
    <property type="entry name" value="EGF_CA"/>
    <property type="match status" value="2"/>
</dbReference>
<keyword evidence="5" id="KW-0325">Glycoprotein</keyword>
<keyword evidence="4 6" id="KW-1015">Disulfide bond</keyword>
<feature type="domain" description="EGF-like" evidence="9">
    <location>
        <begin position="144"/>
        <end position="182"/>
    </location>
</feature>
<dbReference type="PROSITE" id="PS01187">
    <property type="entry name" value="EGF_CA"/>
    <property type="match status" value="1"/>
</dbReference>
<keyword evidence="11" id="KW-1185">Reference proteome</keyword>
<evidence type="ECO:0000256" key="3">
    <source>
        <dbReference type="ARBA" id="ARBA00022737"/>
    </source>
</evidence>
<feature type="domain" description="EGF-like" evidence="9">
    <location>
        <begin position="229"/>
        <end position="264"/>
    </location>
</feature>
<dbReference type="PROSITE" id="PS00010">
    <property type="entry name" value="ASX_HYDROXYL"/>
    <property type="match status" value="1"/>
</dbReference>
<feature type="domain" description="EGF-like" evidence="9">
    <location>
        <begin position="188"/>
        <end position="227"/>
    </location>
</feature>